<dbReference type="Proteomes" id="UP000326557">
    <property type="component" value="Unassembled WGS sequence"/>
</dbReference>
<dbReference type="AlphaFoldDB" id="A0A5E7EY76"/>
<evidence type="ECO:0000256" key="1">
    <source>
        <dbReference type="ARBA" id="ARBA00008239"/>
    </source>
</evidence>
<keyword evidence="4" id="KW-0143">Chaperone</keyword>
<keyword evidence="3" id="KW-0067">ATP-binding</keyword>
<keyword evidence="2" id="KW-0547">Nucleotide-binding</keyword>
<evidence type="ECO:0000313" key="6">
    <source>
        <dbReference type="EMBL" id="VVO31945.1"/>
    </source>
</evidence>
<sequence>MATYEDTGIWLRSLGDVSDSKYGAQRERLRAAYRVFWANAVVLSREIQRNVPNLTLHDEAHFDALWSAADQIAGPALTLTPVEAFVLGGAILLHDNANSLAAFTGGLEALRQTPEWQDALVEWTDNRDTELDLGALSPEVLSAVLFDVLRSLHAERALTLAGLSFKNGERTVHLIEDDQLRTHLGSIMGLVAASHHWDVATLGTRLPSILGALGGMPQTWTVRPILLACLLRCADATQLDQQRAPDFLYAMLRLRGVSESHWRAQNRLASPVTAPDDPTALIFSSTIPFGPGDSDAWWIAHDAIQVANRELQSSNALLRDQRLPHFSVDRVEGALSPSALSRFVAVSGWRPVQAEIKISQIGKVVEMFGGEELYGHDPSVALRELIQNAADAIRFRRELEPKESGYDGRITVRLRANEQQPGSYWLDVEDDGLGMSEAVLTGPLIDFGSSYMSSALVKSERPGLLSKGKKRLGHYGIGFFSCFMIADEVLVTSRQFDDGREKLRTLHFQGGLGHRPLLLDDRPADFGNVSSSRVRLRLTSDSHAKLLKLPSGAFKESLPISLSGLVGLLCPMLDADVYVEELGLTRLIHSRRWMDEDRLTWLRRITAADVRSDQNLDENLALAVPLLTFVDPNEPSLGLACITGMPSAGVATVSTLKASTVYGSSFSDEYVGAIDYESENPRRGRGKAKAGDRLFAWASHQAKLNLEAAVEMPRRLYIAERVANLGGDATPIVTMRLDKEWADLDTILKHLVEIGPLHAPVTYSTSVEGQVVITVVRERHTGFIDNYSPHELDYLLPALESGSNSSALYMVPTSDDNAPLGFMRLLEKYAAARGIQIVAEILERVEFARYVGETSRRDGLVSGKLIGCSGLKIWVE</sequence>
<dbReference type="GO" id="GO:0051082">
    <property type="term" value="F:unfolded protein binding"/>
    <property type="evidence" value="ECO:0007669"/>
    <property type="project" value="InterPro"/>
</dbReference>
<dbReference type="InterPro" id="IPR020575">
    <property type="entry name" value="Hsp90_N"/>
</dbReference>
<name>A0A5E7EY76_PSEFL</name>
<evidence type="ECO:0000256" key="3">
    <source>
        <dbReference type="ARBA" id="ARBA00022840"/>
    </source>
</evidence>
<dbReference type="GO" id="GO:0140662">
    <property type="term" value="F:ATP-dependent protein folding chaperone"/>
    <property type="evidence" value="ECO:0007669"/>
    <property type="project" value="InterPro"/>
</dbReference>
<dbReference type="OrthoDB" id="9802640at2"/>
<evidence type="ECO:0000256" key="2">
    <source>
        <dbReference type="ARBA" id="ARBA00022741"/>
    </source>
</evidence>
<dbReference type="PANTHER" id="PTHR11528">
    <property type="entry name" value="HEAT SHOCK PROTEIN 90 FAMILY MEMBER"/>
    <property type="match status" value="1"/>
</dbReference>
<dbReference type="InterPro" id="IPR056471">
    <property type="entry name" value="HD-CE"/>
</dbReference>
<dbReference type="InterPro" id="IPR036890">
    <property type="entry name" value="HATPase_C_sf"/>
</dbReference>
<evidence type="ECO:0000259" key="5">
    <source>
        <dbReference type="Pfam" id="PF24391"/>
    </source>
</evidence>
<dbReference type="GO" id="GO:0005524">
    <property type="term" value="F:ATP binding"/>
    <property type="evidence" value="ECO:0007669"/>
    <property type="project" value="UniProtKB-KW"/>
</dbReference>
<feature type="domain" description="HD-CE" evidence="5">
    <location>
        <begin position="51"/>
        <end position="312"/>
    </location>
</feature>
<dbReference type="Pfam" id="PF24391">
    <property type="entry name" value="HD-CE"/>
    <property type="match status" value="1"/>
</dbReference>
<dbReference type="RefSeq" id="WP_150639743.1">
    <property type="nucleotide sequence ID" value="NZ_CABVHP010000021.1"/>
</dbReference>
<gene>
    <name evidence="6" type="primary">htpG_2</name>
    <name evidence="6" type="ORF">PS704_05082</name>
</gene>
<dbReference type="InterPro" id="IPR001404">
    <property type="entry name" value="Hsp90_fam"/>
</dbReference>
<dbReference type="SUPFAM" id="SSF55874">
    <property type="entry name" value="ATPase domain of HSP90 chaperone/DNA topoisomerase II/histidine kinase"/>
    <property type="match status" value="1"/>
</dbReference>
<proteinExistence type="inferred from homology"/>
<evidence type="ECO:0000256" key="4">
    <source>
        <dbReference type="ARBA" id="ARBA00023186"/>
    </source>
</evidence>
<dbReference type="PRINTS" id="PR00775">
    <property type="entry name" value="HEATSHOCK90"/>
</dbReference>
<organism evidence="6 7">
    <name type="scientific">Pseudomonas fluorescens</name>
    <dbReference type="NCBI Taxonomy" id="294"/>
    <lineage>
        <taxon>Bacteria</taxon>
        <taxon>Pseudomonadati</taxon>
        <taxon>Pseudomonadota</taxon>
        <taxon>Gammaproteobacteria</taxon>
        <taxon>Pseudomonadales</taxon>
        <taxon>Pseudomonadaceae</taxon>
        <taxon>Pseudomonas</taxon>
    </lineage>
</organism>
<dbReference type="GO" id="GO:0016887">
    <property type="term" value="F:ATP hydrolysis activity"/>
    <property type="evidence" value="ECO:0007669"/>
    <property type="project" value="InterPro"/>
</dbReference>
<reference evidence="6 7" key="1">
    <citation type="submission" date="2019-09" db="EMBL/GenBank/DDBJ databases">
        <authorList>
            <person name="Chandra G."/>
            <person name="Truman W A."/>
        </authorList>
    </citation>
    <scope>NUCLEOTIDE SEQUENCE [LARGE SCALE GENOMIC DNA]</scope>
    <source>
        <strain evidence="6">PS704</strain>
    </source>
</reference>
<dbReference type="Gene3D" id="3.30.565.10">
    <property type="entry name" value="Histidine kinase-like ATPase, C-terminal domain"/>
    <property type="match status" value="1"/>
</dbReference>
<protein>
    <submittedName>
        <fullName evidence="6">Chaperone protein HtpG</fullName>
    </submittedName>
</protein>
<evidence type="ECO:0000313" key="7">
    <source>
        <dbReference type="Proteomes" id="UP000326557"/>
    </source>
</evidence>
<dbReference type="Pfam" id="PF13589">
    <property type="entry name" value="HATPase_c_3"/>
    <property type="match status" value="1"/>
</dbReference>
<dbReference type="EMBL" id="CABVHP010000021">
    <property type="protein sequence ID" value="VVO31945.1"/>
    <property type="molecule type" value="Genomic_DNA"/>
</dbReference>
<accession>A0A5E7EY76</accession>
<comment type="similarity">
    <text evidence="1">Belongs to the heat shock protein 90 family.</text>
</comment>